<evidence type="ECO:0000256" key="10">
    <source>
        <dbReference type="ARBA" id="ARBA00022989"/>
    </source>
</evidence>
<dbReference type="PRINTS" id="PR00205">
    <property type="entry name" value="CADHERIN"/>
</dbReference>
<accession>A0A226MFX9</accession>
<evidence type="ECO:0000256" key="8">
    <source>
        <dbReference type="ARBA" id="ARBA00022837"/>
    </source>
</evidence>
<dbReference type="GO" id="GO:0034332">
    <property type="term" value="P:adherens junction organization"/>
    <property type="evidence" value="ECO:0007669"/>
    <property type="project" value="TreeGrafter"/>
</dbReference>
<keyword evidence="8 15" id="KW-0106">Calcium</keyword>
<dbReference type="GO" id="GO:0005912">
    <property type="term" value="C:adherens junction"/>
    <property type="evidence" value="ECO:0007669"/>
    <property type="project" value="TreeGrafter"/>
</dbReference>
<evidence type="ECO:0000256" key="13">
    <source>
        <dbReference type="ARBA" id="ARBA00037319"/>
    </source>
</evidence>
<dbReference type="PANTHER" id="PTHR24027:SF84">
    <property type="entry name" value="CADHERIN-20"/>
    <property type="match status" value="1"/>
</dbReference>
<dbReference type="PROSITE" id="PS50268">
    <property type="entry name" value="CADHERIN_2"/>
    <property type="match status" value="5"/>
</dbReference>
<dbReference type="STRING" id="9009.A0A226MFX9"/>
<keyword evidence="11 17" id="KW-0472">Membrane</keyword>
<dbReference type="Gene3D" id="4.10.900.10">
    <property type="entry name" value="TCF3-CBD (Catenin binding domain)"/>
    <property type="match status" value="1"/>
</dbReference>
<evidence type="ECO:0000256" key="3">
    <source>
        <dbReference type="ARBA" id="ARBA00022685"/>
    </source>
</evidence>
<dbReference type="InterPro" id="IPR020894">
    <property type="entry name" value="Cadherin_CS"/>
</dbReference>
<dbReference type="GO" id="GO:0005509">
    <property type="term" value="F:calcium ion binding"/>
    <property type="evidence" value="ECO:0007669"/>
    <property type="project" value="UniProtKB-UniRule"/>
</dbReference>
<evidence type="ECO:0000256" key="2">
    <source>
        <dbReference type="ARBA" id="ARBA00022475"/>
    </source>
</evidence>
<gene>
    <name evidence="20" type="ORF">ASZ78_005249</name>
</gene>
<dbReference type="GO" id="GO:0016339">
    <property type="term" value="P:calcium-dependent cell-cell adhesion via plasma membrane cell adhesion molecules"/>
    <property type="evidence" value="ECO:0007669"/>
    <property type="project" value="TreeGrafter"/>
</dbReference>
<dbReference type="InterPro" id="IPR015919">
    <property type="entry name" value="Cadherin-like_sf"/>
</dbReference>
<dbReference type="EMBL" id="MCFN01000965">
    <property type="protein sequence ID" value="OXB54191.1"/>
    <property type="molecule type" value="Genomic_DNA"/>
</dbReference>
<evidence type="ECO:0000313" key="20">
    <source>
        <dbReference type="EMBL" id="OXB54191.1"/>
    </source>
</evidence>
<reference evidence="20 21" key="1">
    <citation type="submission" date="2016-07" db="EMBL/GenBank/DDBJ databases">
        <title>Disparate Historic Effective Population Sizes Predicted by Modern Levels of Genome Diversity for the Scaled Quail (Callipepla squamata) and the Northern Bobwhite (Colinus virginianus): Inferences from First and Second Generation Draft Genome Assemblies for Sympatric New World Quail.</title>
        <authorList>
            <person name="Oldeschulte D.L."/>
            <person name="Halley Y.A."/>
            <person name="Bhattarai E.K."/>
            <person name="Brashear W.A."/>
            <person name="Hill J."/>
            <person name="Metz R.P."/>
            <person name="Johnson C.D."/>
            <person name="Rollins D."/>
            <person name="Peterson M.J."/>
            <person name="Bickhart D.M."/>
            <person name="Decker J.E."/>
            <person name="Seabury C.M."/>
        </authorList>
    </citation>
    <scope>NUCLEOTIDE SEQUENCE [LARGE SCALE GENOMIC DNA]</scope>
    <source>
        <strain evidence="20 21">Texas</strain>
        <tissue evidence="20">Leg muscle</tissue>
    </source>
</reference>
<evidence type="ECO:0000256" key="18">
    <source>
        <dbReference type="SAM" id="SignalP"/>
    </source>
</evidence>
<evidence type="ECO:0000256" key="14">
    <source>
        <dbReference type="ARBA" id="ARBA00040456"/>
    </source>
</evidence>
<keyword evidence="21" id="KW-1185">Reference proteome</keyword>
<feature type="domain" description="Cadherin" evidence="19">
    <location>
        <begin position="268"/>
        <end position="386"/>
    </location>
</feature>
<evidence type="ECO:0000256" key="9">
    <source>
        <dbReference type="ARBA" id="ARBA00022889"/>
    </source>
</evidence>
<feature type="domain" description="Cadherin" evidence="19">
    <location>
        <begin position="78"/>
        <end position="158"/>
    </location>
</feature>
<dbReference type="FunFam" id="2.60.40.60:FF:000012">
    <property type="entry name" value="Cadherin 24"/>
    <property type="match status" value="1"/>
</dbReference>
<dbReference type="Gene3D" id="2.60.40.60">
    <property type="entry name" value="Cadherins"/>
    <property type="match status" value="6"/>
</dbReference>
<keyword evidence="5" id="KW-0479">Metal-binding</keyword>
<dbReference type="OrthoDB" id="6252479at2759"/>
<dbReference type="AlphaFoldDB" id="A0A226MFX9"/>
<comment type="caution">
    <text evidence="20">The sequence shown here is derived from an EMBL/GenBank/DDBJ whole genome shotgun (WGS) entry which is preliminary data.</text>
</comment>
<evidence type="ECO:0000313" key="21">
    <source>
        <dbReference type="Proteomes" id="UP000198323"/>
    </source>
</evidence>
<dbReference type="Pfam" id="PF00028">
    <property type="entry name" value="Cadherin"/>
    <property type="match status" value="4"/>
</dbReference>
<comment type="subcellular location">
    <subcellularLocation>
        <location evidence="1 16">Cell membrane</location>
        <topology evidence="1 16">Single-pass type I membrane protein</topology>
    </subcellularLocation>
</comment>
<keyword evidence="3" id="KW-0165">Cleavage on pair of basic residues</keyword>
<dbReference type="PROSITE" id="PS00232">
    <property type="entry name" value="CADHERIN_1"/>
    <property type="match status" value="2"/>
</dbReference>
<evidence type="ECO:0000256" key="11">
    <source>
        <dbReference type="ARBA" id="ARBA00023136"/>
    </source>
</evidence>
<dbReference type="InterPro" id="IPR002126">
    <property type="entry name" value="Cadherin-like_dom"/>
</dbReference>
<dbReference type="CDD" id="cd11304">
    <property type="entry name" value="Cadherin_repeat"/>
    <property type="match status" value="5"/>
</dbReference>
<dbReference type="InterPro" id="IPR000233">
    <property type="entry name" value="Cadherin_Y-type_LIR"/>
</dbReference>
<evidence type="ECO:0000256" key="7">
    <source>
        <dbReference type="ARBA" id="ARBA00022737"/>
    </source>
</evidence>
<dbReference type="GO" id="GO:0016477">
    <property type="term" value="P:cell migration"/>
    <property type="evidence" value="ECO:0007669"/>
    <property type="project" value="TreeGrafter"/>
</dbReference>
<dbReference type="Proteomes" id="UP000198323">
    <property type="component" value="Unassembled WGS sequence"/>
</dbReference>
<comment type="function">
    <text evidence="13">Cadherins are calcium-dependent cell adhesion proteins. They preferentially interact with themselves in a homophilic manner in connecting cells; cadherins may thus contribute to the sorting of heterogeneous cell types.</text>
</comment>
<protein>
    <recommendedName>
        <fullName evidence="14">Cadherin-20</fullName>
    </recommendedName>
</protein>
<keyword evidence="6 18" id="KW-0732">Signal</keyword>
<keyword evidence="9 16" id="KW-0130">Cell adhesion</keyword>
<feature type="signal peptide" evidence="18">
    <location>
        <begin position="1"/>
        <end position="22"/>
    </location>
</feature>
<dbReference type="FunFam" id="2.60.40.60:FF:000009">
    <property type="entry name" value="Cadherin 24"/>
    <property type="match status" value="1"/>
</dbReference>
<keyword evidence="7" id="KW-0677">Repeat</keyword>
<dbReference type="FunFam" id="4.10.900.10:FF:000001">
    <property type="entry name" value="Cadherin 2"/>
    <property type="match status" value="1"/>
</dbReference>
<evidence type="ECO:0000256" key="15">
    <source>
        <dbReference type="PROSITE-ProRule" id="PRU00043"/>
    </source>
</evidence>
<evidence type="ECO:0000256" key="6">
    <source>
        <dbReference type="ARBA" id="ARBA00022729"/>
    </source>
</evidence>
<dbReference type="GO" id="GO:0045296">
    <property type="term" value="F:cadherin binding"/>
    <property type="evidence" value="ECO:0007669"/>
    <property type="project" value="TreeGrafter"/>
</dbReference>
<feature type="chain" id="PRO_5012691714" description="Cadherin-20" evidence="18">
    <location>
        <begin position="23"/>
        <end position="810"/>
    </location>
</feature>
<dbReference type="InterPro" id="IPR027397">
    <property type="entry name" value="Catenin-bd_sf"/>
</dbReference>
<evidence type="ECO:0000256" key="16">
    <source>
        <dbReference type="RuleBase" id="RU003318"/>
    </source>
</evidence>
<dbReference type="FunFam" id="2.60.40.60:FF:000008">
    <property type="entry name" value="Cadherin 24"/>
    <property type="match status" value="1"/>
</dbReference>
<feature type="transmembrane region" description="Helical" evidence="17">
    <location>
        <begin position="632"/>
        <end position="651"/>
    </location>
</feature>
<feature type="domain" description="Cadherin" evidence="19">
    <location>
        <begin position="383"/>
        <end position="480"/>
    </location>
</feature>
<dbReference type="PANTHER" id="PTHR24027">
    <property type="entry name" value="CADHERIN-23"/>
    <property type="match status" value="1"/>
</dbReference>
<dbReference type="SMART" id="SM00112">
    <property type="entry name" value="CA"/>
    <property type="match status" value="5"/>
</dbReference>
<dbReference type="InterPro" id="IPR039808">
    <property type="entry name" value="Cadherin"/>
</dbReference>
<evidence type="ECO:0000256" key="12">
    <source>
        <dbReference type="ARBA" id="ARBA00023180"/>
    </source>
</evidence>
<keyword evidence="4 16" id="KW-0812">Transmembrane</keyword>
<dbReference type="GO" id="GO:0044331">
    <property type="term" value="P:cell-cell adhesion mediated by cadherin"/>
    <property type="evidence" value="ECO:0007669"/>
    <property type="project" value="TreeGrafter"/>
</dbReference>
<dbReference type="GO" id="GO:0016342">
    <property type="term" value="C:catenin complex"/>
    <property type="evidence" value="ECO:0007669"/>
    <property type="project" value="TreeGrafter"/>
</dbReference>
<feature type="domain" description="Cadherin" evidence="19">
    <location>
        <begin position="159"/>
        <end position="267"/>
    </location>
</feature>
<dbReference type="Pfam" id="PF01049">
    <property type="entry name" value="CADH_Y-type_LIR"/>
    <property type="match status" value="1"/>
</dbReference>
<evidence type="ECO:0000256" key="17">
    <source>
        <dbReference type="SAM" id="Phobius"/>
    </source>
</evidence>
<keyword evidence="2" id="KW-1003">Cell membrane</keyword>
<dbReference type="GO" id="GO:0008013">
    <property type="term" value="F:beta-catenin binding"/>
    <property type="evidence" value="ECO:0007669"/>
    <property type="project" value="TreeGrafter"/>
</dbReference>
<dbReference type="GO" id="GO:0007043">
    <property type="term" value="P:cell-cell junction assembly"/>
    <property type="evidence" value="ECO:0007669"/>
    <property type="project" value="TreeGrafter"/>
</dbReference>
<dbReference type="FunFam" id="2.60.40.60:FF:000017">
    <property type="entry name" value="Cadherin 24"/>
    <property type="match status" value="1"/>
</dbReference>
<keyword evidence="10 17" id="KW-1133">Transmembrane helix</keyword>
<evidence type="ECO:0000256" key="1">
    <source>
        <dbReference type="ARBA" id="ARBA00004251"/>
    </source>
</evidence>
<evidence type="ECO:0000256" key="5">
    <source>
        <dbReference type="ARBA" id="ARBA00022723"/>
    </source>
</evidence>
<name>A0A226MFX9_CALSU</name>
<evidence type="ECO:0000259" key="19">
    <source>
        <dbReference type="PROSITE" id="PS50268"/>
    </source>
</evidence>
<dbReference type="GO" id="GO:0000902">
    <property type="term" value="P:cell morphogenesis"/>
    <property type="evidence" value="ECO:0007669"/>
    <property type="project" value="TreeGrafter"/>
</dbReference>
<dbReference type="SUPFAM" id="SSF49313">
    <property type="entry name" value="Cadherin-like"/>
    <property type="match status" value="5"/>
</dbReference>
<keyword evidence="12" id="KW-0325">Glycoprotein</keyword>
<organism evidence="20 21">
    <name type="scientific">Callipepla squamata</name>
    <name type="common">Scaled quail</name>
    <dbReference type="NCBI Taxonomy" id="9009"/>
    <lineage>
        <taxon>Eukaryota</taxon>
        <taxon>Metazoa</taxon>
        <taxon>Chordata</taxon>
        <taxon>Craniata</taxon>
        <taxon>Vertebrata</taxon>
        <taxon>Euteleostomi</taxon>
        <taxon>Archelosauria</taxon>
        <taxon>Archosauria</taxon>
        <taxon>Dinosauria</taxon>
        <taxon>Saurischia</taxon>
        <taxon>Theropoda</taxon>
        <taxon>Coelurosauria</taxon>
        <taxon>Aves</taxon>
        <taxon>Neognathae</taxon>
        <taxon>Galloanserae</taxon>
        <taxon>Galliformes</taxon>
        <taxon>Odontophoridae</taxon>
        <taxon>Callipepla</taxon>
    </lineage>
</organism>
<proteinExistence type="predicted"/>
<feature type="domain" description="Cadherin" evidence="19">
    <location>
        <begin position="480"/>
        <end position="627"/>
    </location>
</feature>
<dbReference type="GO" id="GO:0007156">
    <property type="term" value="P:homophilic cell adhesion via plasma membrane adhesion molecules"/>
    <property type="evidence" value="ECO:0007669"/>
    <property type="project" value="InterPro"/>
</dbReference>
<sequence length="810" mass="90527">MRNAKNLFGLGVSLYFWGLMDLTTTVLSGSARPLTEGPEDNLSDKLHQRMKRSWVWNQFFVLEEYTGTDPLYVGKLHSDMDRGDGSIKYILSGEGAGIVFTIDDTTGDIHAIQRLDREERSQYTLRAQALDRRTGRPMEPESEFIIKIQDINDNEPKFLDGPYVASVPEMSPVGTSVIQVTATDADDPTYGNSARVVYSILQGQPYFSVDSRTGLIRTALMNMDREAKEYYEVIVQAKDMGGQLGGLAGTTTVNITLSDVNDNPPRFPQKHYQMSVLESAPVSSTVGRVVAKDLDEGINAEMKYSLVDGDGLDVFDINTDPNYQVGIITVRKPLSFESKKSYTLKVEGANPHLEMRFLNLGPFRDTTTVHISVEDVDEPPVFEPSFYFVEVPEDVEIGATIQIISAKDPDVTNNSISDPGRFFYVDITSGALMTARPLDREDVSWHNITVLAMELNNPSQVGSVSVTVKVLDVNDNAPEFARFYEAFVCENAKAGQLIQTVSAIDRDDPQEGQHFYYSLAPEAANNPNFTLRDNQGLVVRLQASWITRVEIAFIQKEMLKDNTAWILTRRSGFRQHEQNIFYLPILISDNGRPVLSSTGTLTVHVCSCDEGGMVMSCNAEAYVLPVSLSRGALIAILACIFVLLVLVLLILSMRRQRKQPYIIDEEENIHENIVRYDDEGGGEEDTEAFDIAAMWNPREAQLVVKNRQDMLPEIESLSRYVPQACVMDNNVHNYVLAKLYEADMDLWAPPFDSLQTYMFEGNGSVAESLSSLQSVTTDSDQSYDYLTDWGPRFKKLAEMYGATDSSGALW</sequence>
<evidence type="ECO:0000256" key="4">
    <source>
        <dbReference type="ARBA" id="ARBA00022692"/>
    </source>
</evidence>